<keyword evidence="6" id="KW-1185">Reference proteome</keyword>
<evidence type="ECO:0000313" key="5">
    <source>
        <dbReference type="Ensembl" id="ENSGMOP00000031720.1"/>
    </source>
</evidence>
<dbReference type="PANTHER" id="PTHR23382">
    <property type="entry name" value="MALATE DEHYDROGENASE"/>
    <property type="match status" value="1"/>
</dbReference>
<dbReference type="Pfam" id="PF02866">
    <property type="entry name" value="Ldh_1_C"/>
    <property type="match status" value="1"/>
</dbReference>
<feature type="compositionally biased region" description="Basic and acidic residues" evidence="3">
    <location>
        <begin position="304"/>
        <end position="353"/>
    </location>
</feature>
<comment type="similarity">
    <text evidence="1">Belongs to the LDH/MDH superfamily. MDH type 2 family.</text>
</comment>
<keyword evidence="2" id="KW-0560">Oxidoreductase</keyword>
<evidence type="ECO:0000313" key="6">
    <source>
        <dbReference type="Proteomes" id="UP000694546"/>
    </source>
</evidence>
<feature type="region of interest" description="Disordered" evidence="3">
    <location>
        <begin position="221"/>
        <end position="373"/>
    </location>
</feature>
<accession>A0A8C5AHE0</accession>
<feature type="compositionally biased region" description="Basic and acidic residues" evidence="3">
    <location>
        <begin position="239"/>
        <end position="297"/>
    </location>
</feature>
<dbReference type="GO" id="GO:0006108">
    <property type="term" value="P:malate metabolic process"/>
    <property type="evidence" value="ECO:0007669"/>
    <property type="project" value="InterPro"/>
</dbReference>
<dbReference type="Ensembl" id="ENSGMOT00000060599.1">
    <property type="protein sequence ID" value="ENSGMOP00000031720.1"/>
    <property type="gene ID" value="ENSGMOG00000031708.1"/>
</dbReference>
<feature type="domain" description="Lactate/malate dehydrogenase C-terminal" evidence="4">
    <location>
        <begin position="447"/>
        <end position="624"/>
    </location>
</feature>
<feature type="compositionally biased region" description="Acidic residues" evidence="3">
    <location>
        <begin position="354"/>
        <end position="371"/>
    </location>
</feature>
<dbReference type="InterPro" id="IPR010945">
    <property type="entry name" value="Malate_DH_type2"/>
</dbReference>
<dbReference type="SUPFAM" id="SSF56327">
    <property type="entry name" value="LDH C-terminal domain-like"/>
    <property type="match status" value="1"/>
</dbReference>
<dbReference type="SUPFAM" id="SSF51735">
    <property type="entry name" value="NAD(P)-binding Rossmann-fold domains"/>
    <property type="match status" value="1"/>
</dbReference>
<evidence type="ECO:0000259" key="4">
    <source>
        <dbReference type="Pfam" id="PF02866"/>
    </source>
</evidence>
<dbReference type="GO" id="GO:0016616">
    <property type="term" value="F:oxidoreductase activity, acting on the CH-OH group of donors, NAD or NADP as acceptor"/>
    <property type="evidence" value="ECO:0007669"/>
    <property type="project" value="InterPro"/>
</dbReference>
<reference evidence="5" key="2">
    <citation type="submission" date="2025-09" db="UniProtKB">
        <authorList>
            <consortium name="Ensembl"/>
        </authorList>
    </citation>
    <scope>IDENTIFICATION</scope>
</reference>
<evidence type="ECO:0000256" key="1">
    <source>
        <dbReference type="ARBA" id="ARBA00009613"/>
    </source>
</evidence>
<dbReference type="InterPro" id="IPR036291">
    <property type="entry name" value="NAD(P)-bd_dom_sf"/>
</dbReference>
<dbReference type="GeneTree" id="ENSGT00530000063410"/>
<evidence type="ECO:0000256" key="3">
    <source>
        <dbReference type="SAM" id="MobiDB-lite"/>
    </source>
</evidence>
<dbReference type="Gene3D" id="3.40.50.720">
    <property type="entry name" value="NAD(P)-binding Rossmann-like Domain"/>
    <property type="match status" value="1"/>
</dbReference>
<protein>
    <submittedName>
        <fullName evidence="5">Malate dehydrogenase 1B, NAD (soluble)</fullName>
    </submittedName>
</protein>
<reference evidence="5" key="1">
    <citation type="submission" date="2025-08" db="UniProtKB">
        <authorList>
            <consortium name="Ensembl"/>
        </authorList>
    </citation>
    <scope>IDENTIFICATION</scope>
</reference>
<dbReference type="InterPro" id="IPR015955">
    <property type="entry name" value="Lactate_DH/Glyco_Ohase_4_C"/>
</dbReference>
<sequence length="627" mass="70387">MARFVLAGKADCPHFAKAENLGDQLQGSLPYFRIHKILVAPDEWEEWLDVTCRSHGWRHSESPLVWRELLDRGGKGMLVGGLADFLEHCHEYYGVMSDMSTDMMLKIAVETREMEEIWREEKKLQASLRQPLNVWISGALNPTCSILIPHLLSEHIFPWASTLFGISLHLLHWEGEEEALHALHVETEWLGLPLLHQVTAHAGLEEAFRDADLVILLDEEEDAGNQGGGEGLGEEEEKGEEREEGREEEDEKVKEGKDGREVVEDMREEKEEVREEEKEEVREKVEEGRELKEKEVREGDEEKEAGKLEEEREKVEKEEGGVRAEKKDEEVRDEEGREKEEKVEEERGEVKEKEEEEQEEEVEEMTDEEAEEARRRKSLLQRISARYRRYGRLIGERASRRRGGGVRVMVAGDAHLNLKCALLAESAPSLDPGLFVAVATPLETAASARIALKLGRRTTDVSGVIVWGNPSGTFGVDLQRARVFDHTGAIQGPRSFSRPVLEVLHDRTWLKTDLPELLKGRGAASASDAGGARPASVSVAHGILAVLEVWNGVPHPEAEGRVFSLGVCCQGHPYVPDGVVCSVPVTLSEGRWSPVLEGVDMGDELEETLMLAVDELRQEKEEGCSDL</sequence>
<dbReference type="GO" id="GO:0016615">
    <property type="term" value="F:malate dehydrogenase activity"/>
    <property type="evidence" value="ECO:0007669"/>
    <property type="project" value="InterPro"/>
</dbReference>
<name>A0A8C5AHE0_GADMO</name>
<dbReference type="InterPro" id="IPR022383">
    <property type="entry name" value="Lactate/malate_DH_C"/>
</dbReference>
<dbReference type="Proteomes" id="UP000694546">
    <property type="component" value="Chromosome 4"/>
</dbReference>
<evidence type="ECO:0000256" key="2">
    <source>
        <dbReference type="ARBA" id="ARBA00023002"/>
    </source>
</evidence>
<proteinExistence type="inferred from homology"/>
<organism evidence="5 6">
    <name type="scientific">Gadus morhua</name>
    <name type="common">Atlantic cod</name>
    <dbReference type="NCBI Taxonomy" id="8049"/>
    <lineage>
        <taxon>Eukaryota</taxon>
        <taxon>Metazoa</taxon>
        <taxon>Chordata</taxon>
        <taxon>Craniata</taxon>
        <taxon>Vertebrata</taxon>
        <taxon>Euteleostomi</taxon>
        <taxon>Actinopterygii</taxon>
        <taxon>Neopterygii</taxon>
        <taxon>Teleostei</taxon>
        <taxon>Neoteleostei</taxon>
        <taxon>Acanthomorphata</taxon>
        <taxon>Zeiogadaria</taxon>
        <taxon>Gadariae</taxon>
        <taxon>Gadiformes</taxon>
        <taxon>Gadoidei</taxon>
        <taxon>Gadidae</taxon>
        <taxon>Gadus</taxon>
    </lineage>
</organism>
<dbReference type="AlphaFoldDB" id="A0A8C5AHE0"/>
<dbReference type="Gene3D" id="3.90.110.10">
    <property type="entry name" value="Lactate dehydrogenase/glycoside hydrolase, family 4, C-terminal"/>
    <property type="match status" value="1"/>
</dbReference>